<evidence type="ECO:0000256" key="1">
    <source>
        <dbReference type="SAM" id="Coils"/>
    </source>
</evidence>
<keyword evidence="4" id="KW-1185">Reference proteome</keyword>
<feature type="compositionally biased region" description="Polar residues" evidence="2">
    <location>
        <begin position="30"/>
        <end position="51"/>
    </location>
</feature>
<evidence type="ECO:0000256" key="2">
    <source>
        <dbReference type="SAM" id="MobiDB-lite"/>
    </source>
</evidence>
<feature type="compositionally biased region" description="Polar residues" evidence="2">
    <location>
        <begin position="59"/>
        <end position="83"/>
    </location>
</feature>
<evidence type="ECO:0000313" key="3">
    <source>
        <dbReference type="EMBL" id="KAF2880952.1"/>
    </source>
</evidence>
<comment type="caution">
    <text evidence="3">The sequence shown here is derived from an EMBL/GenBank/DDBJ whole genome shotgun (WGS) entry which is preliminary data.</text>
</comment>
<evidence type="ECO:0000313" key="4">
    <source>
        <dbReference type="Proteomes" id="UP000801492"/>
    </source>
</evidence>
<feature type="coiled-coil region" evidence="1">
    <location>
        <begin position="303"/>
        <end position="416"/>
    </location>
</feature>
<dbReference type="Proteomes" id="UP000801492">
    <property type="component" value="Unassembled WGS sequence"/>
</dbReference>
<protein>
    <submittedName>
        <fullName evidence="3">Uncharacterized protein</fullName>
    </submittedName>
</protein>
<reference evidence="3" key="1">
    <citation type="submission" date="2019-08" db="EMBL/GenBank/DDBJ databases">
        <title>The genome of the North American firefly Photinus pyralis.</title>
        <authorList>
            <consortium name="Photinus pyralis genome working group"/>
            <person name="Fallon T.R."/>
            <person name="Sander Lower S.E."/>
            <person name="Weng J.-K."/>
        </authorList>
    </citation>
    <scope>NUCLEOTIDE SEQUENCE</scope>
    <source>
        <strain evidence="3">TRF0915ILg1</strain>
        <tissue evidence="3">Whole body</tissue>
    </source>
</reference>
<dbReference type="OrthoDB" id="8193820at2759"/>
<organism evidence="3 4">
    <name type="scientific">Ignelater luminosus</name>
    <name type="common">Cucubano</name>
    <name type="synonym">Pyrophorus luminosus</name>
    <dbReference type="NCBI Taxonomy" id="2038154"/>
    <lineage>
        <taxon>Eukaryota</taxon>
        <taxon>Metazoa</taxon>
        <taxon>Ecdysozoa</taxon>
        <taxon>Arthropoda</taxon>
        <taxon>Hexapoda</taxon>
        <taxon>Insecta</taxon>
        <taxon>Pterygota</taxon>
        <taxon>Neoptera</taxon>
        <taxon>Endopterygota</taxon>
        <taxon>Coleoptera</taxon>
        <taxon>Polyphaga</taxon>
        <taxon>Elateriformia</taxon>
        <taxon>Elateroidea</taxon>
        <taxon>Elateridae</taxon>
        <taxon>Agrypninae</taxon>
        <taxon>Pyrophorini</taxon>
        <taxon>Ignelater</taxon>
    </lineage>
</organism>
<feature type="region of interest" description="Disordered" evidence="2">
    <location>
        <begin position="1"/>
        <end position="85"/>
    </location>
</feature>
<proteinExistence type="predicted"/>
<gene>
    <name evidence="3" type="ORF">ILUMI_25233</name>
</gene>
<accession>A0A8K0C8Z0</accession>
<sequence>MAQRIRSCTNHTKMDTMQHLSKTAKRDRPQSASGTVHKQSWTPRCSRNQIDNCGPLVPTISSSLKSKSGTIRQQPQNTATSPNLIRKELDNSALVEVTVRTHTSKKPHNKNDLKSSTQQQPWGKLLNGRKGTENVSSFSDFDPLRTLHFLAKELQSKLKKNGLDDPHTQKIVLDMQQALTRIPPELTSNIQLDEIDHNSMKQFTNEVRRKTKKKSLLNNEIETAVSGISEQTGQKASLHFDLEDLILNGFSTENKHPIRNTMELPEKLLPALKPTLVNRYSQTVSNGIVAESEIFQRQLAAGTKKLEKTCKDMESLCVQLKTEKEELELLLLAEKDTVKFLRKQIQDIETEKDEINSYKIEQLTHEKNNLNAQVRKLQAQLEAEQGLPVQELRSLVQQLQQEKTNIEQENMSLKHQLTISNMEKEKYIAILSVRDRQINEIRTEMTQLQDVVNEQLFELQKSPFVSSPSSQSTIVGNLVGVPWQQTPISTKIDKEIGDNLSMSPDNSDSPIQQLFDKDMQMMHLFREVPSGDFTSASNLESLASKMKKNESEVLSTGQMKMVSGKGVTAVAET</sequence>
<name>A0A8K0C8Z0_IGNLU</name>
<feature type="compositionally biased region" description="Polar residues" evidence="2">
    <location>
        <begin position="1"/>
        <end position="11"/>
    </location>
</feature>
<dbReference type="AlphaFoldDB" id="A0A8K0C8Z0"/>
<dbReference type="EMBL" id="VTPC01090883">
    <property type="protein sequence ID" value="KAF2880952.1"/>
    <property type="molecule type" value="Genomic_DNA"/>
</dbReference>
<feature type="region of interest" description="Disordered" evidence="2">
    <location>
        <begin position="101"/>
        <end position="130"/>
    </location>
</feature>
<keyword evidence="1" id="KW-0175">Coiled coil</keyword>